<evidence type="ECO:0000256" key="1">
    <source>
        <dbReference type="SAM" id="Phobius"/>
    </source>
</evidence>
<proteinExistence type="predicted"/>
<gene>
    <name evidence="4" type="ORF">TPAS_1422</name>
</gene>
<keyword evidence="1" id="KW-1133">Transmembrane helix</keyword>
<dbReference type="InterPro" id="IPR043831">
    <property type="entry name" value="DUF5808"/>
</dbReference>
<feature type="transmembrane region" description="Helical" evidence="1">
    <location>
        <begin position="272"/>
        <end position="293"/>
    </location>
</feature>
<feature type="transmembrane region" description="Helical" evidence="1">
    <location>
        <begin position="52"/>
        <end position="74"/>
    </location>
</feature>
<dbReference type="Pfam" id="PF19124">
    <property type="entry name" value="DUF5808"/>
    <property type="match status" value="1"/>
</dbReference>
<evidence type="ECO:0000259" key="2">
    <source>
        <dbReference type="Pfam" id="PF07853"/>
    </source>
</evidence>
<sequence length="378" mass="43835">MLIFSWFMVILFLIIGVVNGITPYYSRLSTPFGVTVPTSHQKDPYVLKLKKAYLYQNVIGSILIAAPIFFFLLWDDEEKVEMVTSIYVTVAMFAFIFLSFLLYLQKRKQLRSWKEANGIRIEAKKAKIVIDTAYQKDLKVVSHSIFVSAQLFILLVTVAVTLYFYDLIPDRFPVHWNSSNEPDRIVDKTYVNVFMLPAIQLLMVPMMFFSHYSFIKSKQKISPYLSDLSSKQSKLFRQAWSYYFLVVTVMTQLLLSGIHFFSLFFADKGAQWIIGMTIPFVVIIVGYSVYLTWKYGQGGEKLFLNEAGELPDEVTEADEERYWKWGVWYYNPEDPSIFVEKRFGIGSTLNMARWQSWAFVAGLLAFVVLTIVLSFAME</sequence>
<organism evidence="4 5">
    <name type="scientific">Trichococcus pasteurii</name>
    <dbReference type="NCBI Taxonomy" id="43064"/>
    <lineage>
        <taxon>Bacteria</taxon>
        <taxon>Bacillati</taxon>
        <taxon>Bacillota</taxon>
        <taxon>Bacilli</taxon>
        <taxon>Lactobacillales</taxon>
        <taxon>Carnobacteriaceae</taxon>
        <taxon>Trichococcus</taxon>
    </lineage>
</organism>
<dbReference type="Pfam" id="PF07853">
    <property type="entry name" value="DUF1648"/>
    <property type="match status" value="1"/>
</dbReference>
<evidence type="ECO:0000313" key="4">
    <source>
        <dbReference type="EMBL" id="SLM51744.1"/>
    </source>
</evidence>
<evidence type="ECO:0008006" key="6">
    <source>
        <dbReference type="Google" id="ProtNLM"/>
    </source>
</evidence>
<feature type="transmembrane region" description="Helical" evidence="1">
    <location>
        <begin position="240"/>
        <end position="266"/>
    </location>
</feature>
<dbReference type="PANTHER" id="PTHR37810">
    <property type="entry name" value="IMMUNITY PROTEIN SDPI"/>
    <property type="match status" value="1"/>
</dbReference>
<protein>
    <recommendedName>
        <fullName evidence="6">DUF1648 domain-containing protein</fullName>
    </recommendedName>
</protein>
<feature type="domain" description="DUF5808" evidence="3">
    <location>
        <begin position="332"/>
        <end position="357"/>
    </location>
</feature>
<reference evidence="5" key="1">
    <citation type="submission" date="2016-04" db="EMBL/GenBank/DDBJ databases">
        <authorList>
            <person name="Strepis N."/>
        </authorList>
    </citation>
    <scope>NUCLEOTIDE SEQUENCE [LARGE SCALE GENOMIC DNA]</scope>
</reference>
<dbReference type="STRING" id="43064.SAMN04488086_104127"/>
<accession>A0A1W1IFF2</accession>
<dbReference type="PANTHER" id="PTHR37810:SF9">
    <property type="entry name" value="MEMBRANE PROTEIN"/>
    <property type="match status" value="1"/>
</dbReference>
<feature type="domain" description="DUF1648" evidence="2">
    <location>
        <begin position="153"/>
        <end position="201"/>
    </location>
</feature>
<dbReference type="AlphaFoldDB" id="A0A1W1IFF2"/>
<feature type="transmembrane region" description="Helical" evidence="1">
    <location>
        <begin position="86"/>
        <end position="104"/>
    </location>
</feature>
<dbReference type="Proteomes" id="UP000195985">
    <property type="component" value="Unassembled WGS sequence"/>
</dbReference>
<dbReference type="InterPro" id="IPR012867">
    <property type="entry name" value="DUF1648"/>
</dbReference>
<evidence type="ECO:0000259" key="3">
    <source>
        <dbReference type="Pfam" id="PF19124"/>
    </source>
</evidence>
<evidence type="ECO:0000313" key="5">
    <source>
        <dbReference type="Proteomes" id="UP000195985"/>
    </source>
</evidence>
<keyword evidence="1" id="KW-0472">Membrane</keyword>
<name>A0A1W1IFF2_9LACT</name>
<feature type="transmembrane region" description="Helical" evidence="1">
    <location>
        <begin position="190"/>
        <end position="210"/>
    </location>
</feature>
<dbReference type="RefSeq" id="WP_177208560.1">
    <property type="nucleotide sequence ID" value="NZ_FONM01000004.1"/>
</dbReference>
<feature type="transmembrane region" description="Helical" evidence="1">
    <location>
        <begin position="6"/>
        <end position="25"/>
    </location>
</feature>
<keyword evidence="5" id="KW-1185">Reference proteome</keyword>
<feature type="transmembrane region" description="Helical" evidence="1">
    <location>
        <begin position="145"/>
        <end position="165"/>
    </location>
</feature>
<dbReference type="GO" id="GO:0009636">
    <property type="term" value="P:response to toxic substance"/>
    <property type="evidence" value="ECO:0007669"/>
    <property type="project" value="TreeGrafter"/>
</dbReference>
<keyword evidence="1" id="KW-0812">Transmembrane</keyword>
<feature type="transmembrane region" description="Helical" evidence="1">
    <location>
        <begin position="357"/>
        <end position="377"/>
    </location>
</feature>
<dbReference type="EMBL" id="FWEY01000003">
    <property type="protein sequence ID" value="SLM51744.1"/>
    <property type="molecule type" value="Genomic_DNA"/>
</dbReference>